<evidence type="ECO:0000256" key="7">
    <source>
        <dbReference type="ARBA" id="ARBA00023002"/>
    </source>
</evidence>
<keyword evidence="6 10" id="KW-0521">NADP</keyword>
<evidence type="ECO:0000256" key="9">
    <source>
        <dbReference type="ARBA" id="ARBA00048793"/>
    </source>
</evidence>
<dbReference type="InterPro" id="IPR003710">
    <property type="entry name" value="ApbA"/>
</dbReference>
<comment type="catalytic activity">
    <reaction evidence="9 10">
        <text>(R)-pantoate + NADP(+) = 2-dehydropantoate + NADPH + H(+)</text>
        <dbReference type="Rhea" id="RHEA:16233"/>
        <dbReference type="ChEBI" id="CHEBI:11561"/>
        <dbReference type="ChEBI" id="CHEBI:15378"/>
        <dbReference type="ChEBI" id="CHEBI:15980"/>
        <dbReference type="ChEBI" id="CHEBI:57783"/>
        <dbReference type="ChEBI" id="CHEBI:58349"/>
        <dbReference type="EC" id="1.1.1.169"/>
    </reaction>
</comment>
<dbReference type="RefSeq" id="WP_149391313.1">
    <property type="nucleotide sequence ID" value="NZ_SMRS01000007.1"/>
</dbReference>
<evidence type="ECO:0000256" key="1">
    <source>
        <dbReference type="ARBA" id="ARBA00004994"/>
    </source>
</evidence>
<dbReference type="EMBL" id="SMRS01000007">
    <property type="protein sequence ID" value="KAA0874081.1"/>
    <property type="molecule type" value="Genomic_DNA"/>
</dbReference>
<dbReference type="Proteomes" id="UP000325302">
    <property type="component" value="Unassembled WGS sequence"/>
</dbReference>
<dbReference type="OrthoDB" id="6530772at2"/>
<dbReference type="Gene3D" id="1.10.1040.10">
    <property type="entry name" value="N-(1-d-carboxylethyl)-l-norvaline Dehydrogenase, domain 2"/>
    <property type="match status" value="1"/>
</dbReference>
<evidence type="ECO:0000256" key="10">
    <source>
        <dbReference type="RuleBase" id="RU362068"/>
    </source>
</evidence>
<dbReference type="GO" id="GO:0008677">
    <property type="term" value="F:2-dehydropantoate 2-reductase activity"/>
    <property type="evidence" value="ECO:0007669"/>
    <property type="project" value="UniProtKB-EC"/>
</dbReference>
<evidence type="ECO:0000259" key="11">
    <source>
        <dbReference type="Pfam" id="PF02558"/>
    </source>
</evidence>
<evidence type="ECO:0000313" key="13">
    <source>
        <dbReference type="EMBL" id="KAA0874081.1"/>
    </source>
</evidence>
<dbReference type="EC" id="1.1.1.169" evidence="3 10"/>
<dbReference type="GO" id="GO:0015940">
    <property type="term" value="P:pantothenate biosynthetic process"/>
    <property type="evidence" value="ECO:0007669"/>
    <property type="project" value="UniProtKB-UniPathway"/>
</dbReference>
<dbReference type="InterPro" id="IPR036291">
    <property type="entry name" value="NAD(P)-bd_dom_sf"/>
</dbReference>
<dbReference type="Pfam" id="PF02558">
    <property type="entry name" value="ApbA"/>
    <property type="match status" value="1"/>
</dbReference>
<evidence type="ECO:0000256" key="3">
    <source>
        <dbReference type="ARBA" id="ARBA00013014"/>
    </source>
</evidence>
<comment type="pathway">
    <text evidence="1 10">Cofactor biosynthesis; (R)-pantothenate biosynthesis; (R)-pantoate from 3-methyl-2-oxobutanoate: step 2/2.</text>
</comment>
<evidence type="ECO:0000313" key="14">
    <source>
        <dbReference type="Proteomes" id="UP000325302"/>
    </source>
</evidence>
<dbReference type="InterPro" id="IPR013328">
    <property type="entry name" value="6PGD_dom2"/>
</dbReference>
<comment type="similarity">
    <text evidence="2 10">Belongs to the ketopantoate reductase family.</text>
</comment>
<dbReference type="PANTHER" id="PTHR43765">
    <property type="entry name" value="2-DEHYDROPANTOATE 2-REDUCTASE-RELATED"/>
    <property type="match status" value="1"/>
</dbReference>
<keyword evidence="7 10" id="KW-0560">Oxidoreductase</keyword>
<gene>
    <name evidence="13" type="ORF">E1H14_09895</name>
</gene>
<dbReference type="PANTHER" id="PTHR43765:SF2">
    <property type="entry name" value="2-DEHYDROPANTOATE 2-REDUCTASE"/>
    <property type="match status" value="1"/>
</dbReference>
<dbReference type="AlphaFoldDB" id="A0A5A9W3F3"/>
<evidence type="ECO:0000256" key="2">
    <source>
        <dbReference type="ARBA" id="ARBA00007870"/>
    </source>
</evidence>
<evidence type="ECO:0000259" key="12">
    <source>
        <dbReference type="Pfam" id="PF08546"/>
    </source>
</evidence>
<proteinExistence type="inferred from homology"/>
<evidence type="ECO:0000256" key="4">
    <source>
        <dbReference type="ARBA" id="ARBA00019465"/>
    </source>
</evidence>
<sequence>MHWHLLGLGALGTLWADRLLTAGLQVSAITRSADISTQVERRLHWQGEGKTLQLPRFNPEHTAPTQTPLITHLLVVTKSYDTLSAFDSVATWLSPEAEVVFLHNGIGPQLEIAQRRPDLNLWVGTTTAAAYRDPEGEVYGISLGETELARWPGGSLALPASWDKVVPPITPSDQPLRVLWKKLAINAVINPMTALLQCRNGELLSTDTRRQQLQQLCSEIEKLAQALDIPLFSEPLYTCVCRVAQATAGNYSSMCMDTRLNQTTEIEAITGYVCRQAQALGLVLPGHQALWEALQR</sequence>
<name>A0A5A9W3F3_9GAMM</name>
<dbReference type="NCBIfam" id="TIGR00745">
    <property type="entry name" value="apbA_panE"/>
    <property type="match status" value="1"/>
</dbReference>
<dbReference type="SUPFAM" id="SSF51735">
    <property type="entry name" value="NAD(P)-binding Rossmann-fold domains"/>
    <property type="match status" value="1"/>
</dbReference>
<dbReference type="SUPFAM" id="SSF48179">
    <property type="entry name" value="6-phosphogluconate dehydrogenase C-terminal domain-like"/>
    <property type="match status" value="1"/>
</dbReference>
<dbReference type="GO" id="GO:0005737">
    <property type="term" value="C:cytoplasm"/>
    <property type="evidence" value="ECO:0007669"/>
    <property type="project" value="TreeGrafter"/>
</dbReference>
<reference evidence="13 14" key="1">
    <citation type="submission" date="2019-03" db="EMBL/GenBank/DDBJ databases">
        <title>Nitrincola sp. nov. isolated from an Indian soda lake.</title>
        <authorList>
            <person name="Joshi A."/>
            <person name="Thite S.V."/>
            <person name="Joseph N."/>
            <person name="Dhotre D."/>
            <person name="Moorthy M."/>
            <person name="Shouche Y.S."/>
        </authorList>
    </citation>
    <scope>NUCLEOTIDE SEQUENCE [LARGE SCALE GENOMIC DNA]</scope>
    <source>
        <strain evidence="13 14">MEB193</strain>
    </source>
</reference>
<dbReference type="InterPro" id="IPR013752">
    <property type="entry name" value="KPA_reductase"/>
</dbReference>
<dbReference type="Pfam" id="PF08546">
    <property type="entry name" value="ApbA_C"/>
    <property type="match status" value="1"/>
</dbReference>
<dbReference type="Gene3D" id="3.40.50.720">
    <property type="entry name" value="NAD(P)-binding Rossmann-like Domain"/>
    <property type="match status" value="1"/>
</dbReference>
<evidence type="ECO:0000256" key="8">
    <source>
        <dbReference type="ARBA" id="ARBA00032024"/>
    </source>
</evidence>
<accession>A0A5A9W3F3</accession>
<evidence type="ECO:0000256" key="5">
    <source>
        <dbReference type="ARBA" id="ARBA00022655"/>
    </source>
</evidence>
<comment type="caution">
    <text evidence="13">The sequence shown here is derived from an EMBL/GenBank/DDBJ whole genome shotgun (WGS) entry which is preliminary data.</text>
</comment>
<comment type="function">
    <text evidence="10">Catalyzes the NADPH-dependent reduction of ketopantoate into pantoic acid.</text>
</comment>
<evidence type="ECO:0000256" key="6">
    <source>
        <dbReference type="ARBA" id="ARBA00022857"/>
    </source>
</evidence>
<protein>
    <recommendedName>
        <fullName evidence="4 10">2-dehydropantoate 2-reductase</fullName>
        <ecNumber evidence="3 10">1.1.1.169</ecNumber>
    </recommendedName>
    <alternativeName>
        <fullName evidence="8 10">Ketopantoate reductase</fullName>
    </alternativeName>
</protein>
<dbReference type="GO" id="GO:0050661">
    <property type="term" value="F:NADP binding"/>
    <property type="evidence" value="ECO:0007669"/>
    <property type="project" value="TreeGrafter"/>
</dbReference>
<feature type="domain" description="Ketopantoate reductase N-terminal" evidence="11">
    <location>
        <begin position="3"/>
        <end position="152"/>
    </location>
</feature>
<organism evidence="13 14">
    <name type="scientific">Nitrincola tapanii</name>
    <dbReference type="NCBI Taxonomy" id="1708751"/>
    <lineage>
        <taxon>Bacteria</taxon>
        <taxon>Pseudomonadati</taxon>
        <taxon>Pseudomonadota</taxon>
        <taxon>Gammaproteobacteria</taxon>
        <taxon>Oceanospirillales</taxon>
        <taxon>Oceanospirillaceae</taxon>
        <taxon>Nitrincola</taxon>
    </lineage>
</organism>
<keyword evidence="14" id="KW-1185">Reference proteome</keyword>
<feature type="domain" description="Ketopantoate reductase C-terminal" evidence="12">
    <location>
        <begin position="178"/>
        <end position="295"/>
    </location>
</feature>
<dbReference type="InterPro" id="IPR008927">
    <property type="entry name" value="6-PGluconate_DH-like_C_sf"/>
</dbReference>
<dbReference type="UniPathway" id="UPA00028">
    <property type="reaction ID" value="UER00004"/>
</dbReference>
<keyword evidence="5 10" id="KW-0566">Pantothenate biosynthesis</keyword>
<dbReference type="InterPro" id="IPR050838">
    <property type="entry name" value="Ketopantoate_reductase"/>
</dbReference>
<dbReference type="InterPro" id="IPR013332">
    <property type="entry name" value="KPR_N"/>
</dbReference>